<keyword evidence="2" id="KW-1133">Transmembrane helix</keyword>
<evidence type="ECO:0000313" key="3">
    <source>
        <dbReference type="EMBL" id="KAK6734937.1"/>
    </source>
</evidence>
<feature type="transmembrane region" description="Helical" evidence="2">
    <location>
        <begin position="20"/>
        <end position="41"/>
    </location>
</feature>
<organism evidence="3 4">
    <name type="scientific">Necator americanus</name>
    <name type="common">Human hookworm</name>
    <dbReference type="NCBI Taxonomy" id="51031"/>
    <lineage>
        <taxon>Eukaryota</taxon>
        <taxon>Metazoa</taxon>
        <taxon>Ecdysozoa</taxon>
        <taxon>Nematoda</taxon>
        <taxon>Chromadorea</taxon>
        <taxon>Rhabditida</taxon>
        <taxon>Rhabditina</taxon>
        <taxon>Rhabditomorpha</taxon>
        <taxon>Strongyloidea</taxon>
        <taxon>Ancylostomatidae</taxon>
        <taxon>Bunostominae</taxon>
        <taxon>Necator</taxon>
    </lineage>
</organism>
<sequence>MRLLVLPAVEWPFGEVFYPILMLLPTIVLIMYIIFWCIWFFRSKETPQGQMMLVTPVIATSASGKPLPALVYPCTPVSNIAPPLREESENSKSSKSQKSNVLRQDQANFQKFHGSAMYTV</sequence>
<evidence type="ECO:0000256" key="1">
    <source>
        <dbReference type="SAM" id="MobiDB-lite"/>
    </source>
</evidence>
<dbReference type="EMBL" id="JAVFWL010000002">
    <property type="protein sequence ID" value="KAK6734937.1"/>
    <property type="molecule type" value="Genomic_DNA"/>
</dbReference>
<evidence type="ECO:0000313" key="4">
    <source>
        <dbReference type="Proteomes" id="UP001303046"/>
    </source>
</evidence>
<gene>
    <name evidence="3" type="primary">Necator_chrII.g6043</name>
    <name evidence="3" type="ORF">RB195_018250</name>
</gene>
<accession>A0ABR1CB29</accession>
<feature type="region of interest" description="Disordered" evidence="1">
    <location>
        <begin position="82"/>
        <end position="104"/>
    </location>
</feature>
<protein>
    <submittedName>
        <fullName evidence="3">Uncharacterized protein</fullName>
    </submittedName>
</protein>
<proteinExistence type="predicted"/>
<keyword evidence="2" id="KW-0472">Membrane</keyword>
<comment type="caution">
    <text evidence="3">The sequence shown here is derived from an EMBL/GenBank/DDBJ whole genome shotgun (WGS) entry which is preliminary data.</text>
</comment>
<keyword evidence="2" id="KW-0812">Transmembrane</keyword>
<evidence type="ECO:0000256" key="2">
    <source>
        <dbReference type="SAM" id="Phobius"/>
    </source>
</evidence>
<name>A0ABR1CB29_NECAM</name>
<keyword evidence="4" id="KW-1185">Reference proteome</keyword>
<dbReference type="Proteomes" id="UP001303046">
    <property type="component" value="Unassembled WGS sequence"/>
</dbReference>
<reference evidence="3 4" key="1">
    <citation type="submission" date="2023-08" db="EMBL/GenBank/DDBJ databases">
        <title>A Necator americanus chromosomal reference genome.</title>
        <authorList>
            <person name="Ilik V."/>
            <person name="Petrzelkova K.J."/>
            <person name="Pardy F."/>
            <person name="Fuh T."/>
            <person name="Niatou-Singa F.S."/>
            <person name="Gouil Q."/>
            <person name="Baker L."/>
            <person name="Ritchie M.E."/>
            <person name="Jex A.R."/>
            <person name="Gazzola D."/>
            <person name="Li H."/>
            <person name="Toshio Fujiwara R."/>
            <person name="Zhan B."/>
            <person name="Aroian R.V."/>
            <person name="Pafco B."/>
            <person name="Schwarz E.M."/>
        </authorList>
    </citation>
    <scope>NUCLEOTIDE SEQUENCE [LARGE SCALE GENOMIC DNA]</scope>
    <source>
        <strain evidence="3 4">Aroian</strain>
        <tissue evidence="3">Whole animal</tissue>
    </source>
</reference>